<keyword evidence="5" id="KW-0997">Cell inner membrane</keyword>
<name>A0AAE3XWQ8_VARPD</name>
<keyword evidence="6 13" id="KW-0808">Transferase</keyword>
<dbReference type="GO" id="GO:0004315">
    <property type="term" value="F:3-oxoacyl-[acyl-carrier-protein] synthase activity"/>
    <property type="evidence" value="ECO:0007669"/>
    <property type="project" value="TreeGrafter"/>
</dbReference>
<evidence type="ECO:0000256" key="3">
    <source>
        <dbReference type="ARBA" id="ARBA00022458"/>
    </source>
</evidence>
<evidence type="ECO:0000256" key="7">
    <source>
        <dbReference type="ARBA" id="ARBA00022692"/>
    </source>
</evidence>
<dbReference type="InterPro" id="IPR020841">
    <property type="entry name" value="PKS_Beta-ketoAc_synthase_dom"/>
</dbReference>
<evidence type="ECO:0000313" key="15">
    <source>
        <dbReference type="EMBL" id="MDR6425517.1"/>
    </source>
</evidence>
<evidence type="ECO:0000256" key="10">
    <source>
        <dbReference type="ARBA" id="ARBA00037576"/>
    </source>
</evidence>
<evidence type="ECO:0000256" key="11">
    <source>
        <dbReference type="ARBA" id="ARBA00039445"/>
    </source>
</evidence>
<proteinExistence type="inferred from homology"/>
<dbReference type="Gene3D" id="3.40.47.10">
    <property type="match status" value="1"/>
</dbReference>
<comment type="subcellular location">
    <subcellularLocation>
        <location evidence="1">Cell inner membrane</location>
    </subcellularLocation>
</comment>
<reference evidence="15" key="1">
    <citation type="submission" date="2023-07" db="EMBL/GenBank/DDBJ databases">
        <title>Sorghum-associated microbial communities from plants grown in Nebraska, USA.</title>
        <authorList>
            <person name="Schachtman D."/>
        </authorList>
    </citation>
    <scope>NUCLEOTIDE SEQUENCE</scope>
    <source>
        <strain evidence="15">DS2114</strain>
    </source>
</reference>
<evidence type="ECO:0000256" key="9">
    <source>
        <dbReference type="ARBA" id="ARBA00023136"/>
    </source>
</evidence>
<evidence type="ECO:0000256" key="6">
    <source>
        <dbReference type="ARBA" id="ARBA00022679"/>
    </source>
</evidence>
<evidence type="ECO:0000256" key="12">
    <source>
        <dbReference type="ARBA" id="ARBA00041756"/>
    </source>
</evidence>
<dbReference type="GO" id="GO:0005886">
    <property type="term" value="C:plasma membrane"/>
    <property type="evidence" value="ECO:0007669"/>
    <property type="project" value="UniProtKB-SubCell"/>
</dbReference>
<dbReference type="PANTHER" id="PTHR11712">
    <property type="entry name" value="POLYKETIDE SYNTHASE-RELATED"/>
    <property type="match status" value="1"/>
</dbReference>
<evidence type="ECO:0000256" key="13">
    <source>
        <dbReference type="RuleBase" id="RU003694"/>
    </source>
</evidence>
<dbReference type="Pfam" id="PF00109">
    <property type="entry name" value="ketoacyl-synt"/>
    <property type="match status" value="1"/>
</dbReference>
<dbReference type="PROSITE" id="PS52004">
    <property type="entry name" value="KS3_2"/>
    <property type="match status" value="1"/>
</dbReference>
<evidence type="ECO:0000256" key="1">
    <source>
        <dbReference type="ARBA" id="ARBA00004533"/>
    </source>
</evidence>
<dbReference type="EMBL" id="JAVDQZ010000002">
    <property type="protein sequence ID" value="MDR6425517.1"/>
    <property type="molecule type" value="Genomic_DNA"/>
</dbReference>
<accession>A0AAE3XWQ8</accession>
<keyword evidence="4" id="KW-1003">Cell membrane</keyword>
<dbReference type="RefSeq" id="WP_307698286.1">
    <property type="nucleotide sequence ID" value="NZ_JAUSRU010000007.1"/>
</dbReference>
<dbReference type="InterPro" id="IPR014031">
    <property type="entry name" value="Ketoacyl_synth_C"/>
</dbReference>
<evidence type="ECO:0000256" key="5">
    <source>
        <dbReference type="ARBA" id="ARBA00022519"/>
    </source>
</evidence>
<evidence type="ECO:0000313" key="16">
    <source>
        <dbReference type="Proteomes" id="UP001184828"/>
    </source>
</evidence>
<dbReference type="SUPFAM" id="SSF53901">
    <property type="entry name" value="Thiolase-like"/>
    <property type="match status" value="2"/>
</dbReference>
<dbReference type="AlphaFoldDB" id="A0AAE3XWQ8"/>
<evidence type="ECO:0000256" key="4">
    <source>
        <dbReference type="ARBA" id="ARBA00022475"/>
    </source>
</evidence>
<evidence type="ECO:0000259" key="14">
    <source>
        <dbReference type="PROSITE" id="PS52004"/>
    </source>
</evidence>
<dbReference type="Pfam" id="PF02801">
    <property type="entry name" value="Ketoacyl-synt_C"/>
    <property type="match status" value="1"/>
</dbReference>
<keyword evidence="9" id="KW-0472">Membrane</keyword>
<comment type="similarity">
    <text evidence="2 13">Belongs to the thiolase-like superfamily. Beta-ketoacyl-ACP synthases family.</text>
</comment>
<keyword evidence="3" id="KW-0536">Nodulation</keyword>
<dbReference type="Proteomes" id="UP001184828">
    <property type="component" value="Unassembled WGS sequence"/>
</dbReference>
<comment type="function">
    <text evidence="10">Proposed to synthesize NOD factor fatty acyl chain. Involved in the synthesis of a highly unsaturated fatty acid moiety, which forms part of a lipo-oligosaccharide that is responsible for host specificity.</text>
</comment>
<dbReference type="GO" id="GO:0006633">
    <property type="term" value="P:fatty acid biosynthetic process"/>
    <property type="evidence" value="ECO:0007669"/>
    <property type="project" value="TreeGrafter"/>
</dbReference>
<protein>
    <recommendedName>
        <fullName evidence="11">Nodulation protein E</fullName>
    </recommendedName>
    <alternativeName>
        <fullName evidence="12">Host-specificity of nodulation protein B</fullName>
    </alternativeName>
</protein>
<organism evidence="15 16">
    <name type="scientific">Variovorax paradoxus</name>
    <dbReference type="NCBI Taxonomy" id="34073"/>
    <lineage>
        <taxon>Bacteria</taxon>
        <taxon>Pseudomonadati</taxon>
        <taxon>Pseudomonadota</taxon>
        <taxon>Betaproteobacteria</taxon>
        <taxon>Burkholderiales</taxon>
        <taxon>Comamonadaceae</taxon>
        <taxon>Variovorax</taxon>
    </lineage>
</organism>
<sequence>MSGARVHVTGIGFITPLGYTAESFDDALFNGRSAVRARTLEIEGLDPAELAVAACDFDAAAVRSSSRLPLDRGTAMAVAAARDAAAQAGLRSGSVDPERLGIFWGSGLAGAGSFDDTTRALYGERRRMRPTTVLTVMPNAAVAELALQFGAQGAAIAYACACASSAVAIGEAMRAIRGGWIDTAIVGGHEAMLTPGVMASWHAMRVTAPPPPGAPGSACRPFSGDRAGFALGEGAAALVLESDAGARSAVRASSLFLAGYATNCDATHITNPDPAGQVRAMRAALRDAGIEPAQVGHINAHGTATTAGDAAEAASIREVFGRATPVSATKAIHGHVLGGGGAIELVAALRTLAQGVLPPTANLRVPDAAFDVDFVLGEAREARDLRYVLSNSFAFGGTNAVLVAGRAMDR</sequence>
<keyword evidence="7" id="KW-0812">Transmembrane</keyword>
<gene>
    <name evidence="15" type="ORF">J2738_001646</name>
</gene>
<dbReference type="InterPro" id="IPR014030">
    <property type="entry name" value="Ketoacyl_synth_N"/>
</dbReference>
<dbReference type="PANTHER" id="PTHR11712:SF352">
    <property type="entry name" value="3-OXOACYL-[ACYL-CARRIER-PROTEIN] SYNTHASE"/>
    <property type="match status" value="1"/>
</dbReference>
<keyword evidence="8" id="KW-1133">Transmembrane helix</keyword>
<dbReference type="InterPro" id="IPR000794">
    <property type="entry name" value="Beta-ketoacyl_synthase"/>
</dbReference>
<dbReference type="CDD" id="cd00834">
    <property type="entry name" value="KAS_I_II"/>
    <property type="match status" value="1"/>
</dbReference>
<feature type="domain" description="Ketosynthase family 3 (KS3)" evidence="14">
    <location>
        <begin position="3"/>
        <end position="406"/>
    </location>
</feature>
<dbReference type="SMART" id="SM00825">
    <property type="entry name" value="PKS_KS"/>
    <property type="match status" value="1"/>
</dbReference>
<evidence type="ECO:0000256" key="8">
    <source>
        <dbReference type="ARBA" id="ARBA00022989"/>
    </source>
</evidence>
<keyword evidence="15" id="KW-0012">Acyltransferase</keyword>
<dbReference type="InterPro" id="IPR016039">
    <property type="entry name" value="Thiolase-like"/>
</dbReference>
<comment type="caution">
    <text evidence="15">The sequence shown here is derived from an EMBL/GenBank/DDBJ whole genome shotgun (WGS) entry which is preliminary data.</text>
</comment>
<evidence type="ECO:0000256" key="2">
    <source>
        <dbReference type="ARBA" id="ARBA00008467"/>
    </source>
</evidence>